<dbReference type="InterPro" id="IPR001343">
    <property type="entry name" value="Hemolysn_Ca-bd"/>
</dbReference>
<dbReference type="Pfam" id="PF00353">
    <property type="entry name" value="HemolysinCabind"/>
    <property type="match status" value="1"/>
</dbReference>
<dbReference type="EMBL" id="CP013068">
    <property type="protein sequence ID" value="ALV26059.1"/>
    <property type="molecule type" value="Genomic_DNA"/>
</dbReference>
<evidence type="ECO:0000313" key="2">
    <source>
        <dbReference type="Proteomes" id="UP000064921"/>
    </source>
</evidence>
<accession>A0A0U3N465</accession>
<dbReference type="KEGG" id="pphr:APZ00_02355"/>
<sequence>MAATIELNGTSFDMVSFFADWLASFTPSYGSFWSASSGITTAPSSTDVYDQWGSGATGGSGVVMSGEMQYTQGNLTGTVDTVVLGSNYSESSTSGFAVDAEMTIYADPDYSLAGSRDLFDYAIYYFSQDSLSGIYNYLGAVGTEIYDTDGDDVLVGFSGADTFYFSGGNDIVTAGDTGTYGYQDGTDKLDVTGWGASAYSDLAVAASGSDTVISYGGNSVTLAGVDSSVIDASDFLFA</sequence>
<reference evidence="1 2" key="1">
    <citation type="submission" date="2015-10" db="EMBL/GenBank/DDBJ databases">
        <title>The world's first case of liver abscess caused by Pannonibacter phragmitetus.</title>
        <authorList>
            <person name="Ming D."/>
            <person name="Wang M."/>
            <person name="Zhou Y."/>
            <person name="Jiang T."/>
            <person name="Hu S."/>
        </authorList>
    </citation>
    <scope>NUCLEOTIDE SEQUENCE [LARGE SCALE GENOMIC DNA]</scope>
    <source>
        <strain evidence="1 2">31801</strain>
    </source>
</reference>
<gene>
    <name evidence="1" type="ORF">APZ00_02355</name>
</gene>
<dbReference type="GO" id="GO:0005509">
    <property type="term" value="F:calcium ion binding"/>
    <property type="evidence" value="ECO:0007669"/>
    <property type="project" value="InterPro"/>
</dbReference>
<dbReference type="RefSeq" id="WP_058897966.1">
    <property type="nucleotide sequence ID" value="NZ_CP013068.1"/>
</dbReference>
<protein>
    <recommendedName>
        <fullName evidence="3">Calcium-binding protein</fullName>
    </recommendedName>
</protein>
<dbReference type="STRING" id="121719.APZ00_02355"/>
<dbReference type="AlphaFoldDB" id="A0A0U3N465"/>
<dbReference type="Proteomes" id="UP000064921">
    <property type="component" value="Chromosome"/>
</dbReference>
<evidence type="ECO:0000313" key="1">
    <source>
        <dbReference type="EMBL" id="ALV26059.1"/>
    </source>
</evidence>
<evidence type="ECO:0008006" key="3">
    <source>
        <dbReference type="Google" id="ProtNLM"/>
    </source>
</evidence>
<dbReference type="InterPro" id="IPR011049">
    <property type="entry name" value="Serralysin-like_metalloprot_C"/>
</dbReference>
<proteinExistence type="predicted"/>
<name>A0A0U3N465_9HYPH</name>
<keyword evidence="2" id="KW-1185">Reference proteome</keyword>
<dbReference type="SUPFAM" id="SSF51120">
    <property type="entry name" value="beta-Roll"/>
    <property type="match status" value="1"/>
</dbReference>
<organism evidence="1 2">
    <name type="scientific">Pannonibacter phragmitetus</name>
    <dbReference type="NCBI Taxonomy" id="121719"/>
    <lineage>
        <taxon>Bacteria</taxon>
        <taxon>Pseudomonadati</taxon>
        <taxon>Pseudomonadota</taxon>
        <taxon>Alphaproteobacteria</taxon>
        <taxon>Hyphomicrobiales</taxon>
        <taxon>Stappiaceae</taxon>
        <taxon>Pannonibacter</taxon>
    </lineage>
</organism>